<evidence type="ECO:0000256" key="9">
    <source>
        <dbReference type="SAM" id="Phobius"/>
    </source>
</evidence>
<evidence type="ECO:0000256" key="5">
    <source>
        <dbReference type="ARBA" id="ARBA00022692"/>
    </source>
</evidence>
<evidence type="ECO:0000256" key="2">
    <source>
        <dbReference type="ARBA" id="ARBA00022553"/>
    </source>
</evidence>
<feature type="transmembrane region" description="Helical" evidence="9">
    <location>
        <begin position="88"/>
        <end position="104"/>
    </location>
</feature>
<feature type="transmembrane region" description="Helical" evidence="9">
    <location>
        <begin position="185"/>
        <end position="208"/>
    </location>
</feature>
<dbReference type="EMBL" id="QGGL01000001">
    <property type="protein sequence ID" value="PWK16451.1"/>
    <property type="molecule type" value="Genomic_DNA"/>
</dbReference>
<evidence type="ECO:0000256" key="3">
    <source>
        <dbReference type="ARBA" id="ARBA00022630"/>
    </source>
</evidence>
<keyword evidence="10" id="KW-0830">Ubiquinone</keyword>
<feature type="transmembrane region" description="Helical" evidence="9">
    <location>
        <begin position="39"/>
        <end position="56"/>
    </location>
</feature>
<name>A0A316DE14_9BACL</name>
<evidence type="ECO:0000256" key="4">
    <source>
        <dbReference type="ARBA" id="ARBA00022643"/>
    </source>
</evidence>
<feature type="transmembrane region" description="Helical" evidence="9">
    <location>
        <begin position="244"/>
        <end position="261"/>
    </location>
</feature>
<dbReference type="Pfam" id="PF03116">
    <property type="entry name" value="NQR2_RnfD_RnfE"/>
    <property type="match status" value="1"/>
</dbReference>
<evidence type="ECO:0000256" key="7">
    <source>
        <dbReference type="ARBA" id="ARBA00022989"/>
    </source>
</evidence>
<comment type="caution">
    <text evidence="10">The sequence shown here is derived from an EMBL/GenBank/DDBJ whole genome shotgun (WGS) entry which is preliminary data.</text>
</comment>
<keyword evidence="2" id="KW-0597">Phosphoprotein</keyword>
<protein>
    <submittedName>
        <fullName evidence="10">NQR2/RnfD/RnfE family subunit of NADH-ubiquinone oxidoreductase</fullName>
    </submittedName>
</protein>
<feature type="transmembrane region" description="Helical" evidence="9">
    <location>
        <begin position="62"/>
        <end position="81"/>
    </location>
</feature>
<dbReference type="Proteomes" id="UP000245634">
    <property type="component" value="Unassembled WGS sequence"/>
</dbReference>
<dbReference type="GO" id="GO:0005886">
    <property type="term" value="C:plasma membrane"/>
    <property type="evidence" value="ECO:0007669"/>
    <property type="project" value="TreeGrafter"/>
</dbReference>
<dbReference type="RefSeq" id="WP_109685554.1">
    <property type="nucleotide sequence ID" value="NZ_QGGL01000001.1"/>
</dbReference>
<dbReference type="PANTHER" id="PTHR30578">
    <property type="entry name" value="ELECTRON TRANSPORT COMPLEX PROTEIN RNFD"/>
    <property type="match status" value="1"/>
</dbReference>
<feature type="transmembrane region" description="Helical" evidence="9">
    <location>
        <begin position="134"/>
        <end position="150"/>
    </location>
</feature>
<keyword evidence="7 9" id="KW-1133">Transmembrane helix</keyword>
<sequence length="286" mass="30330">MNAESIIIEGVATEVASTTEVSTAESVRRGASYWATPKAFVMLVLLALVAIGLGFTHNTSGLINAGAAVASGVLIDLIFGAIQKRKRAFPDGALLTGLIVTMVLSATTPWYMAAGATAVGVLAKHLLKVKKKPILNPAAVGLLLALLLLQTDQDWWGGMSEMPAWCTGFLVVGGLMVTRRVHKYASVLTFLGVYVLSFLGLALAGIHSDLAADALRLPFINSALFLSFLMLTDPPTSPAKGKDQVLFGLIAAVVSIGIYLIWGGLSYLLIGLLVANLWNAWRLVRR</sequence>
<gene>
    <name evidence="10" type="ORF">C7459_101315</name>
</gene>
<organism evidence="10 11">
    <name type="scientific">Tumebacillus permanentifrigoris</name>
    <dbReference type="NCBI Taxonomy" id="378543"/>
    <lineage>
        <taxon>Bacteria</taxon>
        <taxon>Bacillati</taxon>
        <taxon>Bacillota</taxon>
        <taxon>Bacilli</taxon>
        <taxon>Bacillales</taxon>
        <taxon>Alicyclobacillaceae</taxon>
        <taxon>Tumebacillus</taxon>
    </lineage>
</organism>
<evidence type="ECO:0000313" key="10">
    <source>
        <dbReference type="EMBL" id="PWK16451.1"/>
    </source>
</evidence>
<dbReference type="PANTHER" id="PTHR30578:SF1">
    <property type="entry name" value="NA(+)-TRANSLOCATING NADH-QUINONE REDUCTASE SUBUNIT B"/>
    <property type="match status" value="1"/>
</dbReference>
<dbReference type="AlphaFoldDB" id="A0A316DE14"/>
<keyword evidence="11" id="KW-1185">Reference proteome</keyword>
<keyword evidence="5 9" id="KW-0812">Transmembrane</keyword>
<keyword evidence="6" id="KW-1278">Translocase</keyword>
<dbReference type="GO" id="GO:0055085">
    <property type="term" value="P:transmembrane transport"/>
    <property type="evidence" value="ECO:0007669"/>
    <property type="project" value="InterPro"/>
</dbReference>
<keyword evidence="3" id="KW-0285">Flavoprotein</keyword>
<keyword evidence="4" id="KW-0288">FMN</keyword>
<keyword evidence="8 9" id="KW-0472">Membrane</keyword>
<keyword evidence="1" id="KW-0813">Transport</keyword>
<reference evidence="10 11" key="1">
    <citation type="submission" date="2018-05" db="EMBL/GenBank/DDBJ databases">
        <title>Genomic Encyclopedia of Type Strains, Phase IV (KMG-IV): sequencing the most valuable type-strain genomes for metagenomic binning, comparative biology and taxonomic classification.</title>
        <authorList>
            <person name="Goeker M."/>
        </authorList>
    </citation>
    <scope>NUCLEOTIDE SEQUENCE [LARGE SCALE GENOMIC DNA]</scope>
    <source>
        <strain evidence="10 11">DSM 18773</strain>
    </source>
</reference>
<proteinExistence type="predicted"/>
<dbReference type="InterPro" id="IPR004338">
    <property type="entry name" value="NqrB/RnfD"/>
</dbReference>
<accession>A0A316DE14</accession>
<feature type="transmembrane region" description="Helical" evidence="9">
    <location>
        <begin position="162"/>
        <end position="178"/>
    </location>
</feature>
<evidence type="ECO:0000256" key="6">
    <source>
        <dbReference type="ARBA" id="ARBA00022967"/>
    </source>
</evidence>
<evidence type="ECO:0000313" key="11">
    <source>
        <dbReference type="Proteomes" id="UP000245634"/>
    </source>
</evidence>
<evidence type="ECO:0000256" key="1">
    <source>
        <dbReference type="ARBA" id="ARBA00022448"/>
    </source>
</evidence>
<dbReference type="OrthoDB" id="260854at2"/>
<evidence type="ECO:0000256" key="8">
    <source>
        <dbReference type="ARBA" id="ARBA00023136"/>
    </source>
</evidence>